<organism evidence="1 2">
    <name type="scientific">Photobacterium damselae</name>
    <dbReference type="NCBI Taxonomy" id="38293"/>
    <lineage>
        <taxon>Bacteria</taxon>
        <taxon>Pseudomonadati</taxon>
        <taxon>Pseudomonadota</taxon>
        <taxon>Gammaproteobacteria</taxon>
        <taxon>Vibrionales</taxon>
        <taxon>Vibrionaceae</taxon>
        <taxon>Photobacterium</taxon>
    </lineage>
</organism>
<evidence type="ECO:0000313" key="2">
    <source>
        <dbReference type="Proteomes" id="UP000718715"/>
    </source>
</evidence>
<dbReference type="EMBL" id="PZOJ01000090">
    <property type="protein sequence ID" value="TMX74954.1"/>
    <property type="molecule type" value="Genomic_DNA"/>
</dbReference>
<accession>A0ACD3SZ65</accession>
<keyword evidence="2" id="KW-1185">Reference proteome</keyword>
<gene>
    <name evidence="1" type="ORF">DA092_11010</name>
</gene>
<proteinExistence type="predicted"/>
<reference evidence="1" key="1">
    <citation type="submission" date="2018-03" db="EMBL/GenBank/DDBJ databases">
        <title>Genomic characterization of a polymicrobial infection associated with a disease outbreak in Pacific white shrimp (Litopenaeus vannamei).</title>
        <authorList>
            <person name="Turner J.W."/>
            <person name="Bachand P.T."/>
            <person name="Tallman J."/>
            <person name="Elledge N.C."/>
            <person name="Pinnell L.J."/>
            <person name="Laughlin R.C."/>
            <person name="Zimba P.V."/>
        </authorList>
    </citation>
    <scope>NUCLEOTIDE SEQUENCE</scope>
    <source>
        <strain evidence="1">Hep-2b-22</strain>
    </source>
</reference>
<sequence length="295" mass="33939">MYSQCFELIRGDEYESILSSCNVELTVFPRVVEVKNKLCISQGFERNTVLNFKYAPLKVLSDRNKNPKSFLFIYTKGAFSWINGKKTGKLTTGGLVILNCNEDISCSFYDQRESLCLFFIPFSFHARLAKFGQEPKIDILNHHPYSRVICEIVEGFVCNDLQLKEKIMTITSLITLASLEQSPERKKSTKWSSVQSLLKNNITDPELSLEFIAKKSFLSRSRIQKLFYEHGTTFRNEVQKAKLNKLLKKLDTLEFCPLEEIVKLAGYQSVSAANKAFQKEKGLSLYTYKKTLNRK</sequence>
<dbReference type="Proteomes" id="UP000718715">
    <property type="component" value="Unassembled WGS sequence"/>
</dbReference>
<evidence type="ECO:0000313" key="1">
    <source>
        <dbReference type="EMBL" id="TMX74954.1"/>
    </source>
</evidence>
<name>A0ACD3SZ65_PHODM</name>
<protein>
    <submittedName>
        <fullName evidence="1">Uncharacterized protein</fullName>
    </submittedName>
</protein>
<comment type="caution">
    <text evidence="1">The sequence shown here is derived from an EMBL/GenBank/DDBJ whole genome shotgun (WGS) entry which is preliminary data.</text>
</comment>